<keyword evidence="6" id="KW-0560">Oxidoreductase</keyword>
<reference evidence="13" key="1">
    <citation type="submission" date="2023-06" db="EMBL/GenBank/DDBJ databases">
        <title>Robiginitalea aurantiacus sp. nov. and Algoriphagus sediminis sp. nov., isolated from coastal sediment.</title>
        <authorList>
            <person name="Zhou Z.Y."/>
            <person name="An J."/>
            <person name="Jia Y.W."/>
            <person name="Du Z.J."/>
        </authorList>
    </citation>
    <scope>NUCLEOTIDE SEQUENCE</scope>
    <source>
        <strain evidence="13">M39</strain>
    </source>
</reference>
<sequence length="348" mass="39932">MIERMKKWYPGLAKTALILVYLVILAGAVVRMTGSGMGCPDWPKCFGYYIPPTEETELLWTPGKTYMEGQVIIREEALLVARNDFTSTSDFSMANWEPYTRHDYAIFNATHTWIEYINRLLGALAGLAMLLLAISSLAWWKEKRSRTLFAWLGVLAIGFQAWLGATVVYSVLEPAKITLHMFMALVIVGMLLWIIHSSDTKTRHFRYDRITSRLWWAIVPLSMLQILLGTQVRQYIDHQSELVGMQARELWLQNPDIVFYVHRSFSILLLILHVWAAYRVYSMRSGFEKINASLMVLLGLIFSGIAMNYFAFPWGSQATHLFLASLLFGFQWYALMELKRASKTGISS</sequence>
<comment type="subcellular location">
    <subcellularLocation>
        <location evidence="1">Membrane</location>
        <topology evidence="1">Multi-pass membrane protein</topology>
    </subcellularLocation>
</comment>
<evidence type="ECO:0000256" key="2">
    <source>
        <dbReference type="ARBA" id="ARBA00022475"/>
    </source>
</evidence>
<feature type="transmembrane region" description="Helical" evidence="12">
    <location>
        <begin position="120"/>
        <end position="140"/>
    </location>
</feature>
<gene>
    <name evidence="13" type="ORF">QU605_04890</name>
</gene>
<feature type="transmembrane region" description="Helical" evidence="12">
    <location>
        <begin position="214"/>
        <end position="232"/>
    </location>
</feature>
<keyword evidence="5 12" id="KW-1133">Transmembrane helix</keyword>
<organism evidence="13 14">
    <name type="scientific">Robiginitalea aurantiaca</name>
    <dbReference type="NCBI Taxonomy" id="3056915"/>
    <lineage>
        <taxon>Bacteria</taxon>
        <taxon>Pseudomonadati</taxon>
        <taxon>Bacteroidota</taxon>
        <taxon>Flavobacteriia</taxon>
        <taxon>Flavobacteriales</taxon>
        <taxon>Flavobacteriaceae</taxon>
        <taxon>Robiginitalea</taxon>
    </lineage>
</organism>
<accession>A0ABT7WD10</accession>
<evidence type="ECO:0000256" key="12">
    <source>
        <dbReference type="SAM" id="Phobius"/>
    </source>
</evidence>
<feature type="transmembrane region" description="Helical" evidence="12">
    <location>
        <begin position="177"/>
        <end position="194"/>
    </location>
</feature>
<name>A0ABT7WD10_9FLAO</name>
<comment type="caution">
    <text evidence="13">The sequence shown here is derived from an EMBL/GenBank/DDBJ whole genome shotgun (WGS) entry which is preliminary data.</text>
</comment>
<evidence type="ECO:0000256" key="6">
    <source>
        <dbReference type="ARBA" id="ARBA00023002"/>
    </source>
</evidence>
<dbReference type="InterPro" id="IPR050450">
    <property type="entry name" value="COX15/CtaA_HemeA_synthase"/>
</dbReference>
<keyword evidence="3 12" id="KW-0812">Transmembrane</keyword>
<keyword evidence="7" id="KW-0408">Iron</keyword>
<feature type="transmembrane region" description="Helical" evidence="12">
    <location>
        <begin position="290"/>
        <end position="312"/>
    </location>
</feature>
<feature type="transmembrane region" description="Helical" evidence="12">
    <location>
        <begin position="147"/>
        <end position="171"/>
    </location>
</feature>
<dbReference type="Pfam" id="PF02628">
    <property type="entry name" value="COX15-CtaA"/>
    <property type="match status" value="2"/>
</dbReference>
<evidence type="ECO:0000256" key="10">
    <source>
        <dbReference type="ARBA" id="ARBA00023157"/>
    </source>
</evidence>
<evidence type="ECO:0000256" key="11">
    <source>
        <dbReference type="ARBA" id="ARBA00023444"/>
    </source>
</evidence>
<evidence type="ECO:0000256" key="5">
    <source>
        <dbReference type="ARBA" id="ARBA00022989"/>
    </source>
</evidence>
<dbReference type="InterPro" id="IPR003780">
    <property type="entry name" value="COX15/CtaA_fam"/>
</dbReference>
<comment type="pathway">
    <text evidence="11">Porphyrin-containing compound metabolism.</text>
</comment>
<feature type="transmembrane region" description="Helical" evidence="12">
    <location>
        <begin position="257"/>
        <end position="278"/>
    </location>
</feature>
<keyword evidence="8" id="KW-0350">Heme biosynthesis</keyword>
<proteinExistence type="predicted"/>
<dbReference type="Proteomes" id="UP001174839">
    <property type="component" value="Unassembled WGS sequence"/>
</dbReference>
<dbReference type="EMBL" id="JAUDUY010000002">
    <property type="protein sequence ID" value="MDM9630793.1"/>
    <property type="molecule type" value="Genomic_DNA"/>
</dbReference>
<keyword evidence="10" id="KW-1015">Disulfide bond</keyword>
<evidence type="ECO:0000256" key="4">
    <source>
        <dbReference type="ARBA" id="ARBA00022723"/>
    </source>
</evidence>
<feature type="transmembrane region" description="Helical" evidence="12">
    <location>
        <begin position="12"/>
        <end position="30"/>
    </location>
</feature>
<feature type="transmembrane region" description="Helical" evidence="12">
    <location>
        <begin position="318"/>
        <end position="335"/>
    </location>
</feature>
<keyword evidence="2" id="KW-1003">Cell membrane</keyword>
<evidence type="ECO:0000256" key="3">
    <source>
        <dbReference type="ARBA" id="ARBA00022692"/>
    </source>
</evidence>
<evidence type="ECO:0000313" key="14">
    <source>
        <dbReference type="Proteomes" id="UP001174839"/>
    </source>
</evidence>
<protein>
    <submittedName>
        <fullName evidence="13">COX15/CtaA family protein</fullName>
    </submittedName>
</protein>
<evidence type="ECO:0000256" key="1">
    <source>
        <dbReference type="ARBA" id="ARBA00004141"/>
    </source>
</evidence>
<evidence type="ECO:0000256" key="7">
    <source>
        <dbReference type="ARBA" id="ARBA00023004"/>
    </source>
</evidence>
<keyword evidence="4" id="KW-0479">Metal-binding</keyword>
<evidence type="ECO:0000256" key="9">
    <source>
        <dbReference type="ARBA" id="ARBA00023136"/>
    </source>
</evidence>
<dbReference type="PANTHER" id="PTHR35457:SF1">
    <property type="entry name" value="HEME A SYNTHASE"/>
    <property type="match status" value="1"/>
</dbReference>
<keyword evidence="9 12" id="KW-0472">Membrane</keyword>
<dbReference type="PANTHER" id="PTHR35457">
    <property type="entry name" value="HEME A SYNTHASE"/>
    <property type="match status" value="1"/>
</dbReference>
<evidence type="ECO:0000256" key="8">
    <source>
        <dbReference type="ARBA" id="ARBA00023133"/>
    </source>
</evidence>
<evidence type="ECO:0000313" key="13">
    <source>
        <dbReference type="EMBL" id="MDM9630793.1"/>
    </source>
</evidence>
<keyword evidence="14" id="KW-1185">Reference proteome</keyword>